<dbReference type="AlphaFoldDB" id="A0A9D2QWE7"/>
<proteinExistence type="predicted"/>
<dbReference type="Proteomes" id="UP000823851">
    <property type="component" value="Unassembled WGS sequence"/>
</dbReference>
<accession>A0A9D2QWE7</accession>
<dbReference type="PANTHER" id="PTHR34351">
    <property type="entry name" value="SLR1927 PROTEIN-RELATED"/>
    <property type="match status" value="1"/>
</dbReference>
<gene>
    <name evidence="2" type="ORF">H9912_03180</name>
</gene>
<name>A0A9D2QWE7_9FIRM</name>
<comment type="caution">
    <text evidence="2">The sequence shown here is derived from an EMBL/GenBank/DDBJ whole genome shotgun (WGS) entry which is preliminary data.</text>
</comment>
<dbReference type="EMBL" id="DWUW01000090">
    <property type="protein sequence ID" value="HJD30923.1"/>
    <property type="molecule type" value="Genomic_DNA"/>
</dbReference>
<dbReference type="Pfam" id="PF01882">
    <property type="entry name" value="DUF58"/>
    <property type="match status" value="1"/>
</dbReference>
<organism evidence="2 3">
    <name type="scientific">Candidatus Eisenbergiella stercorigallinarum</name>
    <dbReference type="NCBI Taxonomy" id="2838557"/>
    <lineage>
        <taxon>Bacteria</taxon>
        <taxon>Bacillati</taxon>
        <taxon>Bacillota</taxon>
        <taxon>Clostridia</taxon>
        <taxon>Lachnospirales</taxon>
        <taxon>Lachnospiraceae</taxon>
        <taxon>Eisenbergiella</taxon>
    </lineage>
</organism>
<reference evidence="2" key="2">
    <citation type="submission" date="2021-04" db="EMBL/GenBank/DDBJ databases">
        <authorList>
            <person name="Gilroy R."/>
        </authorList>
    </citation>
    <scope>NUCLEOTIDE SEQUENCE</scope>
    <source>
        <strain evidence="2">ChiHjej8B7-25341</strain>
    </source>
</reference>
<protein>
    <submittedName>
        <fullName evidence="2">DUF58 domain-containing protein</fullName>
    </submittedName>
</protein>
<evidence type="ECO:0000313" key="3">
    <source>
        <dbReference type="Proteomes" id="UP000823851"/>
    </source>
</evidence>
<evidence type="ECO:0000259" key="1">
    <source>
        <dbReference type="Pfam" id="PF01882"/>
    </source>
</evidence>
<evidence type="ECO:0000313" key="2">
    <source>
        <dbReference type="EMBL" id="HJD30923.1"/>
    </source>
</evidence>
<sequence length="377" mass="43473">MLILWIGLGAAAFYFLQARIYGRFWDRGLAARLFFSAQSITEGERCFLSEQVENRKSLPLPMLKVKFQVSRKLRFEDEGDSAVTDQYYRNDILSLGPRQRVTRRIPFCCRARGYYRIDGLDLVASDLFLSREMVKRVAEESVLYVYPRPARGASLDAAIRRLNGEILAKRHLLEDPFEYRGIREYAPFDEPRSVNWKATARTGDLMVNLRGYTALRAARIFLNLDDRGIWKRQELLELCIRIAARIAQELLRQGIRTAVFCNARDVLTGEVMRLAPGAGAGHMEQLNRSFARLDLEKEAVSFEEAFGEELEADGRDTATLFLSAQTDEDFQRLLERISRSGVEFTWMCPLFARMESDVAQPERLHFIRLDAEEMLDE</sequence>
<reference evidence="2" key="1">
    <citation type="journal article" date="2021" name="PeerJ">
        <title>Extensive microbial diversity within the chicken gut microbiome revealed by metagenomics and culture.</title>
        <authorList>
            <person name="Gilroy R."/>
            <person name="Ravi A."/>
            <person name="Getino M."/>
            <person name="Pursley I."/>
            <person name="Horton D.L."/>
            <person name="Alikhan N.F."/>
            <person name="Baker D."/>
            <person name="Gharbi K."/>
            <person name="Hall N."/>
            <person name="Watson M."/>
            <person name="Adriaenssens E.M."/>
            <person name="Foster-Nyarko E."/>
            <person name="Jarju S."/>
            <person name="Secka A."/>
            <person name="Antonio M."/>
            <person name="Oren A."/>
            <person name="Chaudhuri R.R."/>
            <person name="La Ragione R."/>
            <person name="Hildebrand F."/>
            <person name="Pallen M.J."/>
        </authorList>
    </citation>
    <scope>NUCLEOTIDE SEQUENCE</scope>
    <source>
        <strain evidence="2">ChiHjej8B7-25341</strain>
    </source>
</reference>
<feature type="domain" description="DUF58" evidence="1">
    <location>
        <begin position="182"/>
        <end position="338"/>
    </location>
</feature>
<dbReference type="InterPro" id="IPR002881">
    <property type="entry name" value="DUF58"/>
</dbReference>